<evidence type="ECO:0000256" key="3">
    <source>
        <dbReference type="PROSITE-ProRule" id="PRU00023"/>
    </source>
</evidence>
<dbReference type="Pfam" id="PF00023">
    <property type="entry name" value="Ank"/>
    <property type="match status" value="1"/>
</dbReference>
<dbReference type="Proteomes" id="UP001209878">
    <property type="component" value="Unassembled WGS sequence"/>
</dbReference>
<proteinExistence type="predicted"/>
<dbReference type="Pfam" id="PF12796">
    <property type="entry name" value="Ank_2"/>
    <property type="match status" value="2"/>
</dbReference>
<keyword evidence="1" id="KW-0677">Repeat</keyword>
<evidence type="ECO:0000313" key="5">
    <source>
        <dbReference type="EMBL" id="KAK2192852.1"/>
    </source>
</evidence>
<evidence type="ECO:0000313" key="6">
    <source>
        <dbReference type="Proteomes" id="UP001209878"/>
    </source>
</evidence>
<dbReference type="PROSITE" id="PS50297">
    <property type="entry name" value="ANK_REP_REGION"/>
    <property type="match status" value="1"/>
</dbReference>
<evidence type="ECO:0008006" key="7">
    <source>
        <dbReference type="Google" id="ProtNLM"/>
    </source>
</evidence>
<dbReference type="SMART" id="SM00248">
    <property type="entry name" value="ANK"/>
    <property type="match status" value="10"/>
</dbReference>
<dbReference type="InterPro" id="IPR001969">
    <property type="entry name" value="Aspartic_peptidase_AS"/>
</dbReference>
<dbReference type="GO" id="GO:0004190">
    <property type="term" value="F:aspartic-type endopeptidase activity"/>
    <property type="evidence" value="ECO:0007669"/>
    <property type="project" value="InterPro"/>
</dbReference>
<dbReference type="PANTHER" id="PTHR24198:SF165">
    <property type="entry name" value="ANKYRIN REPEAT-CONTAINING PROTEIN-RELATED"/>
    <property type="match status" value="1"/>
</dbReference>
<gene>
    <name evidence="5" type="ORF">NP493_21g03003</name>
</gene>
<dbReference type="Gene3D" id="1.25.40.20">
    <property type="entry name" value="Ankyrin repeat-containing domain"/>
    <property type="match status" value="4"/>
</dbReference>
<evidence type="ECO:0000256" key="2">
    <source>
        <dbReference type="ARBA" id="ARBA00023043"/>
    </source>
</evidence>
<dbReference type="InterPro" id="IPR002110">
    <property type="entry name" value="Ankyrin_rpt"/>
</dbReference>
<protein>
    <recommendedName>
        <fullName evidence="7">Ankyrin repeat</fullName>
    </recommendedName>
</protein>
<dbReference type="GO" id="GO:0006508">
    <property type="term" value="P:proteolysis"/>
    <property type="evidence" value="ECO:0007669"/>
    <property type="project" value="InterPro"/>
</dbReference>
<feature type="repeat" description="ANK" evidence="3">
    <location>
        <begin position="386"/>
        <end position="418"/>
    </location>
</feature>
<dbReference type="SUPFAM" id="SSF48403">
    <property type="entry name" value="Ankyrin repeat"/>
    <property type="match status" value="1"/>
</dbReference>
<accession>A0AAD9UKR2</accession>
<dbReference type="AlphaFoldDB" id="A0AAD9UKR2"/>
<dbReference type="EMBL" id="JAODUO010000021">
    <property type="protein sequence ID" value="KAK2192852.1"/>
    <property type="molecule type" value="Genomic_DNA"/>
</dbReference>
<feature type="region of interest" description="Disordered" evidence="4">
    <location>
        <begin position="446"/>
        <end position="539"/>
    </location>
</feature>
<dbReference type="PRINTS" id="PR01415">
    <property type="entry name" value="ANKYRIN"/>
</dbReference>
<dbReference type="PROSITE" id="PS50088">
    <property type="entry name" value="ANK_REPEAT"/>
    <property type="match status" value="4"/>
</dbReference>
<comment type="caution">
    <text evidence="5">The sequence shown here is derived from an EMBL/GenBank/DDBJ whole genome shotgun (WGS) entry which is preliminary data.</text>
</comment>
<feature type="repeat" description="ANK" evidence="3">
    <location>
        <begin position="299"/>
        <end position="333"/>
    </location>
</feature>
<sequence>MAFVFDTAEKLWTAIETKNLDFAQRLLASAAVRGQARDVCELEVNKLVFGRVLQRRDSVSCFHLAAKRGIPDALALMMQTGLNDNHQSSLLHWTALHYASLGGHIRAMKLLLGRNGDANNTDIDGQTPLHVALSNGCQRAAAYLVKRGSDVNAQDRNGLTPLHICVAENAPATTGWTESARARMVAFLLANGALPCARNGNGEPVLHAAIRHRVGEESIALLAAKAREQCGIDVTDDDGMTALHIADTPEIARMLISAGAGVNASANDGSTALHLHTDNSQLVALLLDSGASRTLGDNRGRIPLHVALDRSDPVGEVVDLLSTTRAEVNAQDGRGMTPLHVLCSHAHTAARVLGPGVESSTDARAIGALMERLLLGGADVDSRITTSRTPLHLCIASRQFTKASILLAHGADPHSVDRYGLTPYRMDTSWFRKHGHIDKRASVVRQASPPIATTSASNGKRVTFSEETRSGKSSPVVRVTITEPSDVSRREKRVTQRRQKNRLTPDMISRRPKPSRLGVKNSAQRPLPDVTSSSAGNSVQPVAGLLPNWNDVVDAPRVMHTTAARRHVRWTRKAANMSHLTDHDGDINGITREVNLILTHH</sequence>
<evidence type="ECO:0000256" key="4">
    <source>
        <dbReference type="SAM" id="MobiDB-lite"/>
    </source>
</evidence>
<keyword evidence="6" id="KW-1185">Reference proteome</keyword>
<dbReference type="InterPro" id="IPR036770">
    <property type="entry name" value="Ankyrin_rpt-contain_sf"/>
</dbReference>
<feature type="compositionally biased region" description="Polar residues" evidence="4">
    <location>
        <begin position="530"/>
        <end position="539"/>
    </location>
</feature>
<feature type="repeat" description="ANK" evidence="3">
    <location>
        <begin position="124"/>
        <end position="156"/>
    </location>
</feature>
<feature type="repeat" description="ANK" evidence="3">
    <location>
        <begin position="91"/>
        <end position="123"/>
    </location>
</feature>
<evidence type="ECO:0000256" key="1">
    <source>
        <dbReference type="ARBA" id="ARBA00022737"/>
    </source>
</evidence>
<feature type="compositionally biased region" description="Polar residues" evidence="4">
    <location>
        <begin position="451"/>
        <end position="460"/>
    </location>
</feature>
<organism evidence="5 6">
    <name type="scientific">Ridgeia piscesae</name>
    <name type="common">Tubeworm</name>
    <dbReference type="NCBI Taxonomy" id="27915"/>
    <lineage>
        <taxon>Eukaryota</taxon>
        <taxon>Metazoa</taxon>
        <taxon>Spiralia</taxon>
        <taxon>Lophotrochozoa</taxon>
        <taxon>Annelida</taxon>
        <taxon>Polychaeta</taxon>
        <taxon>Sedentaria</taxon>
        <taxon>Canalipalpata</taxon>
        <taxon>Sabellida</taxon>
        <taxon>Siboglinidae</taxon>
        <taxon>Ridgeia</taxon>
    </lineage>
</organism>
<reference evidence="5" key="1">
    <citation type="journal article" date="2023" name="Mol. Biol. Evol.">
        <title>Third-Generation Sequencing Reveals the Adaptive Role of the Epigenome in Three Deep-Sea Polychaetes.</title>
        <authorList>
            <person name="Perez M."/>
            <person name="Aroh O."/>
            <person name="Sun Y."/>
            <person name="Lan Y."/>
            <person name="Juniper S.K."/>
            <person name="Young C.R."/>
            <person name="Angers B."/>
            <person name="Qian P.Y."/>
        </authorList>
    </citation>
    <scope>NUCLEOTIDE SEQUENCE</scope>
    <source>
        <strain evidence="5">R07B-5</strain>
    </source>
</reference>
<dbReference type="PROSITE" id="PS00141">
    <property type="entry name" value="ASP_PROTEASE"/>
    <property type="match status" value="1"/>
</dbReference>
<dbReference type="PANTHER" id="PTHR24198">
    <property type="entry name" value="ANKYRIN REPEAT AND PROTEIN KINASE DOMAIN-CONTAINING PROTEIN"/>
    <property type="match status" value="1"/>
</dbReference>
<feature type="compositionally biased region" description="Basic residues" evidence="4">
    <location>
        <begin position="490"/>
        <end position="501"/>
    </location>
</feature>
<name>A0AAD9UKR2_RIDPI</name>
<keyword evidence="2 3" id="KW-0040">ANK repeat</keyword>